<dbReference type="Proteomes" id="UP000244741">
    <property type="component" value="Segment"/>
</dbReference>
<sequence>MLAAGGVAYLQGGKVGGDNADQKLKITGISATALTEFEIVTAGHGIAKVNGARIYTEQYVPTPSVLGVVPDTRTVNGKRLNADITVTSEDVGAYDRQG</sequence>
<evidence type="ECO:0000313" key="2">
    <source>
        <dbReference type="Proteomes" id="UP000244741"/>
    </source>
</evidence>
<evidence type="ECO:0000313" key="1">
    <source>
        <dbReference type="EMBL" id="AVR76008.1"/>
    </source>
</evidence>
<organism evidence="1 2">
    <name type="scientific">Aeromonas phage AhSzq-1</name>
    <dbReference type="NCBI Taxonomy" id="2138298"/>
    <lineage>
        <taxon>Viruses</taxon>
        <taxon>Duplodnaviria</taxon>
        <taxon>Heunggongvirae</taxon>
        <taxon>Uroviricota</taxon>
        <taxon>Caudoviricetes</taxon>
        <taxon>Demerecviridae</taxon>
        <taxon>Shenzhenvirus</taxon>
        <taxon>Shenzhenvirus AhSzq1</taxon>
    </lineage>
</organism>
<protein>
    <submittedName>
        <fullName evidence="1">Proximal tail fiber subunit</fullName>
    </submittedName>
</protein>
<name>A0A2R4ALV4_9CAUD</name>
<accession>A0A2R4ALV4</accession>
<dbReference type="EMBL" id="MG676224">
    <property type="protein sequence ID" value="AVR76008.1"/>
    <property type="molecule type" value="Genomic_DNA"/>
</dbReference>
<gene>
    <name evidence="1" type="ORF">AhSzq1_115</name>
</gene>
<keyword evidence="2" id="KW-1185">Reference proteome</keyword>
<reference evidence="1 2" key="1">
    <citation type="submission" date="2017-12" db="EMBL/GenBank/DDBJ databases">
        <title>Genomic characterization of T5-related Aeromonas hydrophila phages AhSzq-1 and AhSzw-1 and proposal to be two new species.</title>
        <authorList>
            <person name="Chen L."/>
            <person name="Yuan S."/>
            <person name="Ma Y."/>
        </authorList>
    </citation>
    <scope>NUCLEOTIDE SEQUENCE [LARGE SCALE GENOMIC DNA]</scope>
    <source>
        <strain evidence="1">Seawater</strain>
    </source>
</reference>
<proteinExistence type="predicted"/>